<dbReference type="Proteomes" id="UP000676336">
    <property type="component" value="Unassembled WGS sequence"/>
</dbReference>
<sequence length="54" mass="6271">ELIDEQYLIRRQQKTENQTIRLCATPSQPSTCPVQAYRLYATHRPPQCNTPQSP</sequence>
<feature type="non-terminal residue" evidence="1">
    <location>
        <position position="1"/>
    </location>
</feature>
<evidence type="ECO:0000313" key="2">
    <source>
        <dbReference type="EMBL" id="CAF5006383.1"/>
    </source>
</evidence>
<evidence type="ECO:0000313" key="1">
    <source>
        <dbReference type="EMBL" id="CAF4496686.1"/>
    </source>
</evidence>
<proteinExistence type="predicted"/>
<organism evidence="1 3">
    <name type="scientific">Rotaria magnacalcarata</name>
    <dbReference type="NCBI Taxonomy" id="392030"/>
    <lineage>
        <taxon>Eukaryota</taxon>
        <taxon>Metazoa</taxon>
        <taxon>Spiralia</taxon>
        <taxon>Gnathifera</taxon>
        <taxon>Rotifera</taxon>
        <taxon>Eurotatoria</taxon>
        <taxon>Bdelloidea</taxon>
        <taxon>Philodinida</taxon>
        <taxon>Philodinidae</taxon>
        <taxon>Rotaria</taxon>
    </lineage>
</organism>
<dbReference type="EMBL" id="CAJOBI010080517">
    <property type="protein sequence ID" value="CAF4496686.1"/>
    <property type="molecule type" value="Genomic_DNA"/>
</dbReference>
<accession>A0A8S2XGA0</accession>
<protein>
    <submittedName>
        <fullName evidence="1">Uncharacterized protein</fullName>
    </submittedName>
</protein>
<feature type="non-terminal residue" evidence="1">
    <location>
        <position position="54"/>
    </location>
</feature>
<name>A0A8S2XGA0_9BILA</name>
<gene>
    <name evidence="1" type="ORF">SMN809_LOCUS34726</name>
    <name evidence="2" type="ORF">SMN809_LOCUS56998</name>
</gene>
<dbReference type="EMBL" id="CAJOBI010206410">
    <property type="protein sequence ID" value="CAF5006383.1"/>
    <property type="molecule type" value="Genomic_DNA"/>
</dbReference>
<reference evidence="1" key="1">
    <citation type="submission" date="2021-02" db="EMBL/GenBank/DDBJ databases">
        <authorList>
            <person name="Nowell W R."/>
        </authorList>
    </citation>
    <scope>NUCLEOTIDE SEQUENCE</scope>
</reference>
<evidence type="ECO:0000313" key="3">
    <source>
        <dbReference type="Proteomes" id="UP000676336"/>
    </source>
</evidence>
<comment type="caution">
    <text evidence="1">The sequence shown here is derived from an EMBL/GenBank/DDBJ whole genome shotgun (WGS) entry which is preliminary data.</text>
</comment>
<dbReference type="AlphaFoldDB" id="A0A8S2XGA0"/>